<sequence>MHTKHRTAKPKFGLLLLVMPEKQQVVIEVPGVSPPEGNRLMGQERLGKPRGLQTSECLLLPLCLYMFAAALFLWIRIPILLPIIDSLPPSGGGQQHYRAQHSGCYGYRCNAVTKGTKAEASGGCGSSCSNEGRRNARELQMEKIQLELENRTMEKKFREFQSTWNKGKEEMKSSGYYWNSGSVGKLGNKTHLTSQSKVNASKLSSGNVKLKILKEQIQAPAKQQVKYKMAQSFGREKPKTTKKVCGQCENKAALLAKSQILSNVLDVAHQFIKEANPPNEGNTSPEASSKSQEETKAPVLEDNSTEVETTAAEGGESTNSRYKPLCEVPFGEEASAQSFREALTQWRAGHQEENKEQNEHAAKPDSVEECEVQTNLKIWTEPINIEFTEDSLTYMEKLWLKKHRRTPQEQLRNILLNTSPHPSEATMEAQSSQNENDVDSDVEEIKVQYPPLFMPVEKLNIERPPPSLTIVELDGTHETDLEEPEDAVPYRVELADAESQLRMLLNVFSTTGSSNTDFGNSMDSGLSSHELKKVGETSSFEKNVTEKNTDPENNQNSGDSYMSFWSKDSKPPVDLHTSFIEGNSSQDTSISLEGSNLKEKPNFEDLKTTKTPPLLQDIALRKKPVNERYQGLEKFFTAGKNERLGSLPSPSIRGSHSCSTITLSEDKEWIPDSSLSEHAGGADALHDLPNAENPLPNLQQQKTGQKSPRPSTANFPVPSSARKGSSSHLSSYPRSRSVAAQPLSRAASEISEIEYIDVTDQNEPFLDNAEDQQALDSLEKELNTLKDLADPSEKPQSLPSEELAAFTHYSLDFNQMSEDLLAMPCDDDDCETEMSTSGRNTEMQSLLSLGDCSTDEDEEDFLDKQHVSTLPWVKDV</sequence>
<feature type="compositionally biased region" description="Polar residues" evidence="2">
    <location>
        <begin position="551"/>
        <end position="560"/>
    </location>
</feature>
<feature type="compositionally biased region" description="Low complexity" evidence="2">
    <location>
        <begin position="726"/>
        <end position="737"/>
    </location>
</feature>
<evidence type="ECO:0000313" key="5">
    <source>
        <dbReference type="Proteomes" id="UP000710432"/>
    </source>
</evidence>
<feature type="transmembrane region" description="Helical" evidence="3">
    <location>
        <begin position="58"/>
        <end position="77"/>
    </location>
</feature>
<evidence type="ECO:0000313" key="4">
    <source>
        <dbReference type="EMBL" id="KAH0513122.1"/>
    </source>
</evidence>
<dbReference type="Proteomes" id="UP000710432">
    <property type="component" value="Unassembled WGS sequence"/>
</dbReference>
<keyword evidence="3" id="KW-0472">Membrane</keyword>
<feature type="compositionally biased region" description="Polar residues" evidence="2">
    <location>
        <begin position="279"/>
        <end position="290"/>
    </location>
</feature>
<dbReference type="PANTHER" id="PTHR28634">
    <property type="entry name" value="ZINC FINGER B-BOX DOMAIN-CONTAINING PROTEIN 1"/>
    <property type="match status" value="1"/>
</dbReference>
<organism evidence="4 5">
    <name type="scientific">Microtus ochrogaster</name>
    <name type="common">Prairie vole</name>
    <dbReference type="NCBI Taxonomy" id="79684"/>
    <lineage>
        <taxon>Eukaryota</taxon>
        <taxon>Metazoa</taxon>
        <taxon>Chordata</taxon>
        <taxon>Craniata</taxon>
        <taxon>Vertebrata</taxon>
        <taxon>Euteleostomi</taxon>
        <taxon>Mammalia</taxon>
        <taxon>Eutheria</taxon>
        <taxon>Euarchontoglires</taxon>
        <taxon>Glires</taxon>
        <taxon>Rodentia</taxon>
        <taxon>Myomorpha</taxon>
        <taxon>Muroidea</taxon>
        <taxon>Cricetidae</taxon>
        <taxon>Arvicolinae</taxon>
        <taxon>Microtus</taxon>
    </lineage>
</organism>
<feature type="region of interest" description="Disordered" evidence="2">
    <location>
        <begin position="274"/>
        <end position="323"/>
    </location>
</feature>
<evidence type="ECO:0000256" key="1">
    <source>
        <dbReference type="SAM" id="Coils"/>
    </source>
</evidence>
<comment type="caution">
    <text evidence="4">The sequence shown here is derived from an EMBL/GenBank/DDBJ whole genome shotgun (WGS) entry which is preliminary data.</text>
</comment>
<protein>
    <submittedName>
        <fullName evidence="4">Zinc finger B-box domain-containing protein 1</fullName>
    </submittedName>
</protein>
<keyword evidence="3" id="KW-1133">Transmembrane helix</keyword>
<keyword evidence="3" id="KW-0812">Transmembrane</keyword>
<feature type="compositionally biased region" description="Low complexity" evidence="2">
    <location>
        <begin position="306"/>
        <end position="318"/>
    </location>
</feature>
<proteinExistence type="predicted"/>
<evidence type="ECO:0000256" key="2">
    <source>
        <dbReference type="SAM" id="MobiDB-lite"/>
    </source>
</evidence>
<accession>A0A8J6GMN9</accession>
<dbReference type="EMBL" id="JAATJU010021642">
    <property type="protein sequence ID" value="KAH0513122.1"/>
    <property type="molecule type" value="Genomic_DNA"/>
</dbReference>
<keyword evidence="1" id="KW-0175">Coiled coil</keyword>
<feature type="compositionally biased region" description="Polar residues" evidence="2">
    <location>
        <begin position="696"/>
        <end position="714"/>
    </location>
</feature>
<reference evidence="4" key="1">
    <citation type="submission" date="2020-03" db="EMBL/GenBank/DDBJ databases">
        <title>Studies in the Genomics of Life Span.</title>
        <authorList>
            <person name="Glass D."/>
        </authorList>
    </citation>
    <scope>NUCLEOTIDE SEQUENCE</scope>
    <source>
        <strain evidence="4">LTLLF</strain>
        <tissue evidence="4">Muscle</tissue>
    </source>
</reference>
<gene>
    <name evidence="4" type="ORF">LTLLF_141680</name>
</gene>
<feature type="region of interest" description="Disordered" evidence="2">
    <location>
        <begin position="419"/>
        <end position="439"/>
    </location>
</feature>
<feature type="region of interest" description="Disordered" evidence="2">
    <location>
        <begin position="539"/>
        <end position="567"/>
    </location>
</feature>
<feature type="region of interest" description="Disordered" evidence="2">
    <location>
        <begin position="672"/>
        <end position="743"/>
    </location>
</feature>
<dbReference type="InterPro" id="IPR037688">
    <property type="entry name" value="ZBBX"/>
</dbReference>
<feature type="coiled-coil region" evidence="1">
    <location>
        <begin position="129"/>
        <end position="156"/>
    </location>
</feature>
<name>A0A8J6GMN9_MICOH</name>
<evidence type="ECO:0000256" key="3">
    <source>
        <dbReference type="SAM" id="Phobius"/>
    </source>
</evidence>
<dbReference type="AlphaFoldDB" id="A0A8J6GMN9"/>
<dbReference type="PANTHER" id="PTHR28634:SF1">
    <property type="entry name" value="ZINC FINGER B-BOX DOMAIN-CONTAINING PROTEIN 1"/>
    <property type="match status" value="1"/>
</dbReference>